<accession>A0A7J6KIX1</accession>
<sequence>ESPNMAPMRGPAGPIDKLLLKWIEEPDLTLETSDAVSRVFDSNDQFDMKVKNMLTLFCTWLVKCNEEGVSHRELGAYRRDLLKDYFSPWCRNEQALSKGATLQDRLDVMAAQIGYVTPVVVKESKRTE</sequence>
<evidence type="ECO:0000313" key="2">
    <source>
        <dbReference type="Proteomes" id="UP000591131"/>
    </source>
</evidence>
<feature type="non-terminal residue" evidence="1">
    <location>
        <position position="128"/>
    </location>
</feature>
<dbReference type="Proteomes" id="UP000591131">
    <property type="component" value="Unassembled WGS sequence"/>
</dbReference>
<evidence type="ECO:0000313" key="1">
    <source>
        <dbReference type="EMBL" id="KAF4646639.1"/>
    </source>
</evidence>
<proteinExistence type="predicted"/>
<dbReference type="AlphaFoldDB" id="A0A7J6KIX1"/>
<keyword evidence="2" id="KW-1185">Reference proteome</keyword>
<dbReference type="EMBL" id="JAAPAO010003241">
    <property type="protein sequence ID" value="KAF4646639.1"/>
    <property type="molecule type" value="Genomic_DNA"/>
</dbReference>
<reference evidence="1 2" key="1">
    <citation type="submission" date="2020-04" db="EMBL/GenBank/DDBJ databases">
        <title>Perkinsus chesapeaki whole genome sequence.</title>
        <authorList>
            <person name="Bogema D.R."/>
        </authorList>
    </citation>
    <scope>NUCLEOTIDE SEQUENCE [LARGE SCALE GENOMIC DNA]</scope>
    <source>
        <strain evidence="1">ATCC PRA-425</strain>
    </source>
</reference>
<gene>
    <name evidence="1" type="ORF">FOL47_005872</name>
</gene>
<name>A0A7J6KIX1_PERCH</name>
<protein>
    <submittedName>
        <fullName evidence="1">Uncharacterized protein</fullName>
    </submittedName>
</protein>
<comment type="caution">
    <text evidence="1">The sequence shown here is derived from an EMBL/GenBank/DDBJ whole genome shotgun (WGS) entry which is preliminary data.</text>
</comment>
<organism evidence="1 2">
    <name type="scientific">Perkinsus chesapeaki</name>
    <name type="common">Clam parasite</name>
    <name type="synonym">Perkinsus andrewsi</name>
    <dbReference type="NCBI Taxonomy" id="330153"/>
    <lineage>
        <taxon>Eukaryota</taxon>
        <taxon>Sar</taxon>
        <taxon>Alveolata</taxon>
        <taxon>Perkinsozoa</taxon>
        <taxon>Perkinsea</taxon>
        <taxon>Perkinsida</taxon>
        <taxon>Perkinsidae</taxon>
        <taxon>Perkinsus</taxon>
    </lineage>
</organism>
<feature type="non-terminal residue" evidence="1">
    <location>
        <position position="1"/>
    </location>
</feature>